<evidence type="ECO:0000256" key="1">
    <source>
        <dbReference type="SAM" id="Coils"/>
    </source>
</evidence>
<gene>
    <name evidence="3" type="ORF">CHIRRI_LOCUS7090</name>
</gene>
<keyword evidence="1" id="KW-0175">Coiled coil</keyword>
<organism evidence="3 4">
    <name type="scientific">Chironomus riparius</name>
    <dbReference type="NCBI Taxonomy" id="315576"/>
    <lineage>
        <taxon>Eukaryota</taxon>
        <taxon>Metazoa</taxon>
        <taxon>Ecdysozoa</taxon>
        <taxon>Arthropoda</taxon>
        <taxon>Hexapoda</taxon>
        <taxon>Insecta</taxon>
        <taxon>Pterygota</taxon>
        <taxon>Neoptera</taxon>
        <taxon>Endopterygota</taxon>
        <taxon>Diptera</taxon>
        <taxon>Nematocera</taxon>
        <taxon>Chironomoidea</taxon>
        <taxon>Chironomidae</taxon>
        <taxon>Chironominae</taxon>
        <taxon>Chironomus</taxon>
    </lineage>
</organism>
<protein>
    <submittedName>
        <fullName evidence="3">Uncharacterized protein</fullName>
    </submittedName>
</protein>
<feature type="compositionally biased region" description="Basic residues" evidence="2">
    <location>
        <begin position="73"/>
        <end position="88"/>
    </location>
</feature>
<sequence>MSKKSKKSSISKKMGTSSENLYSEEYGNYDEAFSTECQDCCCFDCSELDLTAKINFSLDNLCCNLGPYPFKDKKKTKSTKRKKSKKKIGPSSETTSSEKNTEEYDVKLTVPPKSFNLDQLKFTNRSFSTNDLPGFKGSSSLKTKKLKGHKKSTKLCNSLKADAPESLKNLCDRFKSSSLTNLLPISRKNTVKTLINLSDHDKKILDRMSMKNLKEIAFVENAMMARKYWEDEKSERDKLKYEQQMRYIKMVNQKRVKEQAELARRRHYIEEKNKEMSEKILNDIEAKMIRSENILKNIEMEREISECRKRQKEYQRIEALQSNCEEKNLDEQLWRESICEKLEEKIHKAENTRSKNLDIYRIRIQTDNQIHQQIHGQNYEEVLKEETRKKKHLKHRIEERDGKFKKFAEQKEKFVEQSKAQAKTSALLRELVRKSFGFKGLSEPVSYQRSVCNDNGRFSNCSYSSQVSHIHLS</sequence>
<dbReference type="Proteomes" id="UP001153620">
    <property type="component" value="Chromosome 2"/>
</dbReference>
<dbReference type="InterPro" id="IPR029090">
    <property type="entry name" value="DUF4659"/>
</dbReference>
<keyword evidence="4" id="KW-1185">Reference proteome</keyword>
<reference evidence="3" key="2">
    <citation type="submission" date="2022-10" db="EMBL/GenBank/DDBJ databases">
        <authorList>
            <consortium name="ENA_rothamsted_submissions"/>
            <consortium name="culmorum"/>
            <person name="King R."/>
        </authorList>
    </citation>
    <scope>NUCLEOTIDE SEQUENCE</scope>
</reference>
<proteinExistence type="predicted"/>
<evidence type="ECO:0000313" key="3">
    <source>
        <dbReference type="EMBL" id="CAG9804197.1"/>
    </source>
</evidence>
<name>A0A9N9RUW0_9DIPT</name>
<evidence type="ECO:0000256" key="2">
    <source>
        <dbReference type="SAM" id="MobiDB-lite"/>
    </source>
</evidence>
<evidence type="ECO:0000313" key="4">
    <source>
        <dbReference type="Proteomes" id="UP001153620"/>
    </source>
</evidence>
<dbReference type="OrthoDB" id="200110at2759"/>
<dbReference type="EMBL" id="OU895878">
    <property type="protein sequence ID" value="CAG9804197.1"/>
    <property type="molecule type" value="Genomic_DNA"/>
</dbReference>
<feature type="region of interest" description="Disordered" evidence="2">
    <location>
        <begin position="73"/>
        <end position="103"/>
    </location>
</feature>
<dbReference type="PANTHER" id="PTHR33663:SF2">
    <property type="entry name" value="COILED-COIL DOMAIN-CONTAINING PROTEIN 177"/>
    <property type="match status" value="1"/>
</dbReference>
<reference evidence="3" key="1">
    <citation type="submission" date="2022-01" db="EMBL/GenBank/DDBJ databases">
        <authorList>
            <person name="King R."/>
        </authorList>
    </citation>
    <scope>NUCLEOTIDE SEQUENCE</scope>
</reference>
<accession>A0A9N9RUW0</accession>
<dbReference type="AlphaFoldDB" id="A0A9N9RUW0"/>
<feature type="coiled-coil region" evidence="1">
    <location>
        <begin position="281"/>
        <end position="317"/>
    </location>
</feature>
<dbReference type="PANTHER" id="PTHR33663">
    <property type="entry name" value="COILED-COIL DOMAIN-CONTAINING PROTEIN 177"/>
    <property type="match status" value="1"/>
</dbReference>